<accession>A0A195CLR8</accession>
<dbReference type="EMBL" id="KQ977595">
    <property type="protein sequence ID" value="KYN01645.1"/>
    <property type="molecule type" value="Genomic_DNA"/>
</dbReference>
<gene>
    <name evidence="2" type="ORF">ALC62_07617</name>
</gene>
<reference evidence="2 3" key="1">
    <citation type="submission" date="2016-03" db="EMBL/GenBank/DDBJ databases">
        <title>Cyphomyrmex costatus WGS genome.</title>
        <authorList>
            <person name="Nygaard S."/>
            <person name="Hu H."/>
            <person name="Boomsma J."/>
            <person name="Zhang G."/>
        </authorList>
    </citation>
    <scope>NUCLEOTIDE SEQUENCE [LARGE SCALE GENOMIC DNA]</scope>
    <source>
        <strain evidence="2">MS0001</strain>
        <tissue evidence="2">Whole body</tissue>
    </source>
</reference>
<evidence type="ECO:0000313" key="3">
    <source>
        <dbReference type="Proteomes" id="UP000078542"/>
    </source>
</evidence>
<evidence type="ECO:0000256" key="1">
    <source>
        <dbReference type="SAM" id="MobiDB-lite"/>
    </source>
</evidence>
<evidence type="ECO:0000313" key="2">
    <source>
        <dbReference type="EMBL" id="KYN01645.1"/>
    </source>
</evidence>
<dbReference type="Proteomes" id="UP000078542">
    <property type="component" value="Unassembled WGS sequence"/>
</dbReference>
<feature type="non-terminal residue" evidence="2">
    <location>
        <position position="1"/>
    </location>
</feature>
<organism evidence="2 3">
    <name type="scientific">Cyphomyrmex costatus</name>
    <dbReference type="NCBI Taxonomy" id="456900"/>
    <lineage>
        <taxon>Eukaryota</taxon>
        <taxon>Metazoa</taxon>
        <taxon>Ecdysozoa</taxon>
        <taxon>Arthropoda</taxon>
        <taxon>Hexapoda</taxon>
        <taxon>Insecta</taxon>
        <taxon>Pterygota</taxon>
        <taxon>Neoptera</taxon>
        <taxon>Endopterygota</taxon>
        <taxon>Hymenoptera</taxon>
        <taxon>Apocrita</taxon>
        <taxon>Aculeata</taxon>
        <taxon>Formicoidea</taxon>
        <taxon>Formicidae</taxon>
        <taxon>Myrmicinae</taxon>
        <taxon>Cyphomyrmex</taxon>
    </lineage>
</organism>
<protein>
    <submittedName>
        <fullName evidence="2">Uncharacterized protein</fullName>
    </submittedName>
</protein>
<feature type="region of interest" description="Disordered" evidence="1">
    <location>
        <begin position="44"/>
        <end position="64"/>
    </location>
</feature>
<dbReference type="AlphaFoldDB" id="A0A195CLR8"/>
<keyword evidence="3" id="KW-1185">Reference proteome</keyword>
<proteinExistence type="predicted"/>
<sequence>LNKESYPFRGETRRLQLQPAVAFPNVIGRQRGYLHFPAVPQSERLIKPQQRGKEPQVSPETGRDYLYDPLPQNQFRIIRFVVERYVRSAPHSRQKDIGRSEWSRTHLTLKTWTLRFFLRPFHFLSLQR</sequence>
<name>A0A195CLR8_9HYME</name>